<evidence type="ECO:0000313" key="8">
    <source>
        <dbReference type="EMBL" id="VEU59741.1"/>
    </source>
</evidence>
<dbReference type="AlphaFoldDB" id="A0A449A656"/>
<proteinExistence type="inferred from homology"/>
<keyword evidence="9" id="KW-1185">Reference proteome</keyword>
<dbReference type="GO" id="GO:0003735">
    <property type="term" value="F:structural constituent of ribosome"/>
    <property type="evidence" value="ECO:0007669"/>
    <property type="project" value="UniProtKB-UniRule"/>
</dbReference>
<dbReference type="PIRSF" id="PIRSF002162">
    <property type="entry name" value="Ribosomal_L6"/>
    <property type="match status" value="1"/>
</dbReference>
<dbReference type="GO" id="GO:0019843">
    <property type="term" value="F:rRNA binding"/>
    <property type="evidence" value="ECO:0007669"/>
    <property type="project" value="UniProtKB-UniRule"/>
</dbReference>
<comment type="similarity">
    <text evidence="1 4 5">Belongs to the universal ribosomal protein uL6 family.</text>
</comment>
<dbReference type="EMBL" id="LR214951">
    <property type="protein sequence ID" value="VEU59741.1"/>
    <property type="molecule type" value="Genomic_DNA"/>
</dbReference>
<dbReference type="HAMAP" id="MF_01365_B">
    <property type="entry name" value="Ribosomal_uL6_B"/>
    <property type="match status" value="1"/>
</dbReference>
<evidence type="ECO:0000256" key="1">
    <source>
        <dbReference type="ARBA" id="ARBA00009356"/>
    </source>
</evidence>
<name>A0A449A656_9BACT</name>
<accession>A0A449A656</accession>
<keyword evidence="3 4" id="KW-0687">Ribonucleoprotein</keyword>
<evidence type="ECO:0000313" key="9">
    <source>
        <dbReference type="Proteomes" id="UP000289440"/>
    </source>
</evidence>
<keyword evidence="2 4" id="KW-0689">Ribosomal protein</keyword>
<organism evidence="8 9">
    <name type="scientific">Mesomycoplasma neurolyticum</name>
    <dbReference type="NCBI Taxonomy" id="2120"/>
    <lineage>
        <taxon>Bacteria</taxon>
        <taxon>Bacillati</taxon>
        <taxon>Mycoplasmatota</taxon>
        <taxon>Mycoplasmoidales</taxon>
        <taxon>Metamycoplasmataceae</taxon>
        <taxon>Mesomycoplasma</taxon>
    </lineage>
</organism>
<dbReference type="Gene3D" id="3.90.930.12">
    <property type="entry name" value="Ribosomal protein L6, alpha-beta domain"/>
    <property type="match status" value="2"/>
</dbReference>
<dbReference type="RefSeq" id="WP_129720110.1">
    <property type="nucleotide sequence ID" value="NZ_LR214951.1"/>
</dbReference>
<sequence length="179" mass="19912">MSRVGNRILIIPENTQVIVDKTKVTVVGKLGQLTRDFSPLIAIKVNENKLTTERSNEEKHTKQLHGTTNSLLGSMLKGVSEGFKKELEIKGVGYKATLKDNKIEIAAGYSHLVYVDIPEDLKIEIPKATSIIITGIDKQRVGQLASNIRAIRKPNPYSGKGIMYKDENIRRKEGKKSSK</sequence>
<evidence type="ECO:0000256" key="6">
    <source>
        <dbReference type="RuleBase" id="RU003870"/>
    </source>
</evidence>
<reference evidence="8 9" key="1">
    <citation type="submission" date="2019-01" db="EMBL/GenBank/DDBJ databases">
        <authorList>
            <consortium name="Pathogen Informatics"/>
        </authorList>
    </citation>
    <scope>NUCLEOTIDE SEQUENCE [LARGE SCALE GENOMIC DNA]</scope>
    <source>
        <strain evidence="8 9">NCTC10166</strain>
    </source>
</reference>
<keyword evidence="4 6" id="KW-0694">RNA-binding</keyword>
<dbReference type="InterPro" id="IPR036789">
    <property type="entry name" value="Ribosomal_uL6-like_a/b-dom_sf"/>
</dbReference>
<dbReference type="InterPro" id="IPR020040">
    <property type="entry name" value="Ribosomal_uL6_a/b-dom"/>
</dbReference>
<dbReference type="GO" id="GO:0022625">
    <property type="term" value="C:cytosolic large ribosomal subunit"/>
    <property type="evidence" value="ECO:0007669"/>
    <property type="project" value="UniProtKB-UniRule"/>
</dbReference>
<gene>
    <name evidence="4 8" type="primary">rplF</name>
    <name evidence="8" type="ORF">NCTC10166_00725</name>
</gene>
<dbReference type="SUPFAM" id="SSF56053">
    <property type="entry name" value="Ribosomal protein L6"/>
    <property type="match status" value="2"/>
</dbReference>
<dbReference type="KEGG" id="mnu:NCTC10166_00725"/>
<dbReference type="InterPro" id="IPR019906">
    <property type="entry name" value="Ribosomal_uL6_bac-type"/>
</dbReference>
<dbReference type="GO" id="GO:0002181">
    <property type="term" value="P:cytoplasmic translation"/>
    <property type="evidence" value="ECO:0007669"/>
    <property type="project" value="TreeGrafter"/>
</dbReference>
<dbReference type="NCBIfam" id="TIGR03654">
    <property type="entry name" value="L6_bact"/>
    <property type="match status" value="1"/>
</dbReference>
<dbReference type="Proteomes" id="UP000289440">
    <property type="component" value="Chromosome"/>
</dbReference>
<feature type="domain" description="Large ribosomal subunit protein uL6 alpha-beta" evidence="7">
    <location>
        <begin position="11"/>
        <end position="82"/>
    </location>
</feature>
<dbReference type="PANTHER" id="PTHR11655:SF14">
    <property type="entry name" value="LARGE RIBOSOMAL SUBUNIT PROTEIN UL6M"/>
    <property type="match status" value="1"/>
</dbReference>
<comment type="function">
    <text evidence="4 6">This protein binds to the 23S rRNA, and is important in its secondary structure. It is located near the subunit interface in the base of the L7/L12 stalk, and near the tRNA binding site of the peptidyltransferase center.</text>
</comment>
<feature type="domain" description="Large ribosomal subunit protein uL6 alpha-beta" evidence="7">
    <location>
        <begin position="91"/>
        <end position="164"/>
    </location>
</feature>
<dbReference type="PANTHER" id="PTHR11655">
    <property type="entry name" value="60S/50S RIBOSOMAL PROTEIN L6/L9"/>
    <property type="match status" value="1"/>
</dbReference>
<dbReference type="FunFam" id="3.90.930.12:FF:000001">
    <property type="entry name" value="50S ribosomal protein L6"/>
    <property type="match status" value="1"/>
</dbReference>
<evidence type="ECO:0000256" key="4">
    <source>
        <dbReference type="HAMAP-Rule" id="MF_01365"/>
    </source>
</evidence>
<keyword evidence="4 6" id="KW-0699">rRNA-binding</keyword>
<comment type="subunit">
    <text evidence="4">Part of the 50S ribosomal subunit.</text>
</comment>
<evidence type="ECO:0000256" key="2">
    <source>
        <dbReference type="ARBA" id="ARBA00022980"/>
    </source>
</evidence>
<evidence type="ECO:0000259" key="7">
    <source>
        <dbReference type="Pfam" id="PF00347"/>
    </source>
</evidence>
<dbReference type="PRINTS" id="PR00059">
    <property type="entry name" value="RIBOSOMALL6"/>
</dbReference>
<evidence type="ECO:0000256" key="3">
    <source>
        <dbReference type="ARBA" id="ARBA00023274"/>
    </source>
</evidence>
<dbReference type="OrthoDB" id="9805007at2"/>
<dbReference type="Pfam" id="PF00347">
    <property type="entry name" value="Ribosomal_L6"/>
    <property type="match status" value="2"/>
</dbReference>
<dbReference type="InterPro" id="IPR000702">
    <property type="entry name" value="Ribosomal_uL6-like"/>
</dbReference>
<evidence type="ECO:0000256" key="5">
    <source>
        <dbReference type="RuleBase" id="RU003869"/>
    </source>
</evidence>
<protein>
    <recommendedName>
        <fullName evidence="4">Large ribosomal subunit protein uL6</fullName>
    </recommendedName>
</protein>